<protein>
    <submittedName>
        <fullName evidence="2">Uncharacterized protein</fullName>
    </submittedName>
</protein>
<dbReference type="PROSITE" id="PS50231">
    <property type="entry name" value="RICIN_B_LECTIN"/>
    <property type="match status" value="1"/>
</dbReference>
<evidence type="ECO:0000313" key="3">
    <source>
        <dbReference type="Proteomes" id="UP000051530"/>
    </source>
</evidence>
<evidence type="ECO:0000313" key="2">
    <source>
        <dbReference type="EMBL" id="KRH91972.1"/>
    </source>
</evidence>
<accession>A0A0R0LY53</accession>
<organism evidence="2 3">
    <name type="scientific">Pseudoloma neurophilia</name>
    <dbReference type="NCBI Taxonomy" id="146866"/>
    <lineage>
        <taxon>Eukaryota</taxon>
        <taxon>Fungi</taxon>
        <taxon>Fungi incertae sedis</taxon>
        <taxon>Microsporidia</taxon>
        <taxon>Pseudoloma</taxon>
    </lineage>
</organism>
<comment type="caution">
    <text evidence="2">The sequence shown here is derived from an EMBL/GenBank/DDBJ whole genome shotgun (WGS) entry which is preliminary data.</text>
</comment>
<dbReference type="Proteomes" id="UP000051530">
    <property type="component" value="Unassembled WGS sequence"/>
</dbReference>
<proteinExistence type="predicted"/>
<sequence length="218" mass="24885">MQSIFKNLILFFYINIIFSDGSTTFGFKTIKSATDPSLFITSFQKIFRLRKTFDPLTGLESNVVKFEEFGTGYKIIVNDEPMCLASEENTKIVSCNVIPEQPITKWSIDETPKGVKIRAGENFCLNRGKEDNRESLDGFELTIDKCDTPFLDLWIIRPIEALVSNSNTIEKAREQDNNGRQSSITDFIDHNPRSNITTSWEPVDKQTTNLVENINGFY</sequence>
<keyword evidence="1" id="KW-0732">Signal</keyword>
<dbReference type="OrthoDB" id="10331460at2759"/>
<feature type="chain" id="PRO_5006399009" evidence="1">
    <location>
        <begin position="20"/>
        <end position="218"/>
    </location>
</feature>
<evidence type="ECO:0000256" key="1">
    <source>
        <dbReference type="SAM" id="SignalP"/>
    </source>
</evidence>
<keyword evidence="3" id="KW-1185">Reference proteome</keyword>
<dbReference type="AlphaFoldDB" id="A0A0R0LY53"/>
<gene>
    <name evidence="2" type="ORF">M153_1597500032</name>
</gene>
<dbReference type="EMBL" id="LGUB01001340">
    <property type="protein sequence ID" value="KRH91972.1"/>
    <property type="molecule type" value="Genomic_DNA"/>
</dbReference>
<name>A0A0R0LY53_9MICR</name>
<feature type="signal peptide" evidence="1">
    <location>
        <begin position="1"/>
        <end position="19"/>
    </location>
</feature>
<reference evidence="2 3" key="1">
    <citation type="submission" date="2015-07" db="EMBL/GenBank/DDBJ databases">
        <title>The genome of Pseudoloma neurophilia, a relevant intracellular parasite of the zebrafish.</title>
        <authorList>
            <person name="Ndikumana S."/>
            <person name="Pelin A."/>
            <person name="Sanders J."/>
            <person name="Corradi N."/>
        </authorList>
    </citation>
    <scope>NUCLEOTIDE SEQUENCE [LARGE SCALE GENOMIC DNA]</scope>
    <source>
        <strain evidence="2 3">MK1</strain>
    </source>
</reference>
<dbReference type="VEuPathDB" id="MicrosporidiaDB:M153_1597500032"/>